<evidence type="ECO:0000256" key="1">
    <source>
        <dbReference type="ARBA" id="ARBA00005791"/>
    </source>
</evidence>
<evidence type="ECO:0000256" key="2">
    <source>
        <dbReference type="ARBA" id="ARBA00022729"/>
    </source>
</evidence>
<dbReference type="Proteomes" id="UP000019141">
    <property type="component" value="Unassembled WGS sequence"/>
</dbReference>
<evidence type="ECO:0000256" key="5">
    <source>
        <dbReference type="ARBA" id="ARBA00023284"/>
    </source>
</evidence>
<keyword evidence="8" id="KW-1185">Reference proteome</keyword>
<evidence type="ECO:0000313" key="7">
    <source>
        <dbReference type="EMBL" id="ETW95801.1"/>
    </source>
</evidence>
<dbReference type="InterPro" id="IPR013766">
    <property type="entry name" value="Thioredoxin_domain"/>
</dbReference>
<dbReference type="EMBL" id="AZHW01000869">
    <property type="protein sequence ID" value="ETW95801.1"/>
    <property type="molecule type" value="Genomic_DNA"/>
</dbReference>
<dbReference type="InterPro" id="IPR036249">
    <property type="entry name" value="Thioredoxin-like_sf"/>
</dbReference>
<dbReference type="PANTHER" id="PTHR13887:SF14">
    <property type="entry name" value="DISULFIDE BOND FORMATION PROTEIN D"/>
    <property type="match status" value="1"/>
</dbReference>
<dbReference type="PROSITE" id="PS51352">
    <property type="entry name" value="THIOREDOXIN_2"/>
    <property type="match status" value="1"/>
</dbReference>
<comment type="similarity">
    <text evidence="1">Belongs to the thioredoxin family. DsbA subfamily.</text>
</comment>
<keyword evidence="2" id="KW-0732">Signal</keyword>
<keyword evidence="5" id="KW-0676">Redox-active center</keyword>
<evidence type="ECO:0000256" key="4">
    <source>
        <dbReference type="ARBA" id="ARBA00023157"/>
    </source>
</evidence>
<dbReference type="AlphaFoldDB" id="W4LER1"/>
<protein>
    <recommendedName>
        <fullName evidence="6">Thioredoxin domain-containing protein</fullName>
    </recommendedName>
</protein>
<sequence>MSLTMQRKYRSRMAILAGLCFVLVGTGLAGAQTLPDVVATIQDQSITAEELTASIRGELLKLDMQRYQALKNGLDAMIGQRLMALEAKNRDMPVEQLRQEEITAKISPASEDDVKKFYEENKSRINQPFESIKGRIADYLDQRSRQQRERDFLRDLRKRYEVAIALEPPKVDVSADDDPVLGPNDARVTIIEFSDFECPYCRRVQPTLKRLLKEYEGQVRLVFRDFPLSFHKNAQKAAEAAQCAGDQDKFWPYHDKLFEQTALAPSDLKKYASELELDVDAFNTCLDSGKYAQEVAKDMRDGQAAGVNSTPSFFVNGQPLSGAVPYERFQELVEAALAQNQNAKQ</sequence>
<dbReference type="SUPFAM" id="SSF52833">
    <property type="entry name" value="Thioredoxin-like"/>
    <property type="match status" value="1"/>
</dbReference>
<evidence type="ECO:0000256" key="3">
    <source>
        <dbReference type="ARBA" id="ARBA00023002"/>
    </source>
</evidence>
<dbReference type="Pfam" id="PF13462">
    <property type="entry name" value="Thioredoxin_4"/>
    <property type="match status" value="1"/>
</dbReference>
<evidence type="ECO:0000313" key="8">
    <source>
        <dbReference type="Proteomes" id="UP000019141"/>
    </source>
</evidence>
<dbReference type="InterPro" id="IPR027304">
    <property type="entry name" value="Trigger_fact/SurA_dom_sf"/>
</dbReference>
<evidence type="ECO:0000259" key="6">
    <source>
        <dbReference type="PROSITE" id="PS51352"/>
    </source>
</evidence>
<organism evidence="7 8">
    <name type="scientific">Entotheonella factor</name>
    <dbReference type="NCBI Taxonomy" id="1429438"/>
    <lineage>
        <taxon>Bacteria</taxon>
        <taxon>Pseudomonadati</taxon>
        <taxon>Nitrospinota/Tectimicrobiota group</taxon>
        <taxon>Candidatus Tectimicrobiota</taxon>
        <taxon>Candidatus Entotheonellia</taxon>
        <taxon>Candidatus Entotheonellales</taxon>
        <taxon>Candidatus Entotheonellaceae</taxon>
        <taxon>Candidatus Entotheonella</taxon>
    </lineage>
</organism>
<reference evidence="7 8" key="1">
    <citation type="journal article" date="2014" name="Nature">
        <title>An environmental bacterial taxon with a large and distinct metabolic repertoire.</title>
        <authorList>
            <person name="Wilson M.C."/>
            <person name="Mori T."/>
            <person name="Ruckert C."/>
            <person name="Uria A.R."/>
            <person name="Helf M.J."/>
            <person name="Takada K."/>
            <person name="Gernert C."/>
            <person name="Steffens U.A."/>
            <person name="Heycke N."/>
            <person name="Schmitt S."/>
            <person name="Rinke C."/>
            <person name="Helfrich E.J."/>
            <person name="Brachmann A.O."/>
            <person name="Gurgui C."/>
            <person name="Wakimoto T."/>
            <person name="Kracht M."/>
            <person name="Crusemann M."/>
            <person name="Hentschel U."/>
            <person name="Abe I."/>
            <person name="Matsunaga S."/>
            <person name="Kalinowski J."/>
            <person name="Takeyama H."/>
            <person name="Piel J."/>
        </authorList>
    </citation>
    <scope>NUCLEOTIDE SEQUENCE [LARGE SCALE GENOMIC DNA]</scope>
    <source>
        <strain evidence="8">TSY1</strain>
    </source>
</reference>
<comment type="caution">
    <text evidence="7">The sequence shown here is derived from an EMBL/GenBank/DDBJ whole genome shotgun (WGS) entry which is preliminary data.</text>
</comment>
<dbReference type="PANTHER" id="PTHR13887">
    <property type="entry name" value="GLUTATHIONE S-TRANSFERASE KAPPA"/>
    <property type="match status" value="1"/>
</dbReference>
<gene>
    <name evidence="7" type="ORF">ETSY1_29115</name>
</gene>
<dbReference type="HOGENOM" id="CLU_069079_0_0_7"/>
<dbReference type="Gene3D" id="1.10.4030.10">
    <property type="entry name" value="Porin chaperone SurA, peptide-binding domain"/>
    <property type="match status" value="1"/>
</dbReference>
<feature type="domain" description="Thioredoxin" evidence="6">
    <location>
        <begin position="162"/>
        <end position="338"/>
    </location>
</feature>
<name>W4LER1_ENTF1</name>
<dbReference type="Gene3D" id="3.40.30.10">
    <property type="entry name" value="Glutaredoxin"/>
    <property type="match status" value="1"/>
</dbReference>
<keyword evidence="3" id="KW-0560">Oxidoreductase</keyword>
<keyword evidence="4" id="KW-1015">Disulfide bond</keyword>
<dbReference type="SUPFAM" id="SSF109998">
    <property type="entry name" value="Triger factor/SurA peptide-binding domain-like"/>
    <property type="match status" value="1"/>
</dbReference>
<dbReference type="GO" id="GO:0016491">
    <property type="term" value="F:oxidoreductase activity"/>
    <property type="evidence" value="ECO:0007669"/>
    <property type="project" value="UniProtKB-KW"/>
</dbReference>
<proteinExistence type="inferred from homology"/>
<dbReference type="InterPro" id="IPR012336">
    <property type="entry name" value="Thioredoxin-like_fold"/>
</dbReference>
<accession>W4LER1</accession>